<protein>
    <submittedName>
        <fullName evidence="1">Uncharacterized protein</fullName>
    </submittedName>
</protein>
<dbReference type="GeneTree" id="ENSGT01150000287306"/>
<evidence type="ECO:0000313" key="2">
    <source>
        <dbReference type="Proteomes" id="UP000001038"/>
    </source>
</evidence>
<reference evidence="1" key="3">
    <citation type="submission" date="2025-09" db="UniProtKB">
        <authorList>
            <consortium name="Ensembl"/>
        </authorList>
    </citation>
    <scope>IDENTIFICATION</scope>
    <source>
        <strain evidence="1">Hd-rR</strain>
    </source>
</reference>
<accession>A0A3B3HGU8</accession>
<keyword evidence="2" id="KW-1185">Reference proteome</keyword>
<dbReference type="InParanoid" id="A0A3B3HGU8"/>
<reference evidence="1 2" key="1">
    <citation type="journal article" date="2007" name="Nature">
        <title>The medaka draft genome and insights into vertebrate genome evolution.</title>
        <authorList>
            <person name="Kasahara M."/>
            <person name="Naruse K."/>
            <person name="Sasaki S."/>
            <person name="Nakatani Y."/>
            <person name="Qu W."/>
            <person name="Ahsan B."/>
            <person name="Yamada T."/>
            <person name="Nagayasu Y."/>
            <person name="Doi K."/>
            <person name="Kasai Y."/>
            <person name="Jindo T."/>
            <person name="Kobayashi D."/>
            <person name="Shimada A."/>
            <person name="Toyoda A."/>
            <person name="Kuroki Y."/>
            <person name="Fujiyama A."/>
            <person name="Sasaki T."/>
            <person name="Shimizu A."/>
            <person name="Asakawa S."/>
            <person name="Shimizu N."/>
            <person name="Hashimoto S."/>
            <person name="Yang J."/>
            <person name="Lee Y."/>
            <person name="Matsushima K."/>
            <person name="Sugano S."/>
            <person name="Sakaizumi M."/>
            <person name="Narita T."/>
            <person name="Ohishi K."/>
            <person name="Haga S."/>
            <person name="Ohta F."/>
            <person name="Nomoto H."/>
            <person name="Nogata K."/>
            <person name="Morishita T."/>
            <person name="Endo T."/>
            <person name="Shin-I T."/>
            <person name="Takeda H."/>
            <person name="Morishita S."/>
            <person name="Kohara Y."/>
        </authorList>
    </citation>
    <scope>NUCLEOTIDE SEQUENCE [LARGE SCALE GENOMIC DNA]</scope>
    <source>
        <strain evidence="1 2">Hd-rR</strain>
    </source>
</reference>
<name>A0A3B3HGU8_ORYLA</name>
<proteinExistence type="predicted"/>
<organism evidence="1 2">
    <name type="scientific">Oryzias latipes</name>
    <name type="common">Japanese rice fish</name>
    <name type="synonym">Japanese killifish</name>
    <dbReference type="NCBI Taxonomy" id="8090"/>
    <lineage>
        <taxon>Eukaryota</taxon>
        <taxon>Metazoa</taxon>
        <taxon>Chordata</taxon>
        <taxon>Craniata</taxon>
        <taxon>Vertebrata</taxon>
        <taxon>Euteleostomi</taxon>
        <taxon>Actinopterygii</taxon>
        <taxon>Neopterygii</taxon>
        <taxon>Teleostei</taxon>
        <taxon>Neoteleostei</taxon>
        <taxon>Acanthomorphata</taxon>
        <taxon>Ovalentaria</taxon>
        <taxon>Atherinomorphae</taxon>
        <taxon>Beloniformes</taxon>
        <taxon>Adrianichthyidae</taxon>
        <taxon>Oryziinae</taxon>
        <taxon>Oryzias</taxon>
    </lineage>
</organism>
<reference evidence="1" key="2">
    <citation type="submission" date="2025-08" db="UniProtKB">
        <authorList>
            <consortium name="Ensembl"/>
        </authorList>
    </citation>
    <scope>IDENTIFICATION</scope>
    <source>
        <strain evidence="1">Hd-rR</strain>
    </source>
</reference>
<dbReference type="Proteomes" id="UP000001038">
    <property type="component" value="Chromosome 24"/>
</dbReference>
<dbReference type="Bgee" id="ENSORLG00000026848">
    <property type="expression patterns" value="Expressed in animal zygote and 5 other cell types or tissues"/>
</dbReference>
<sequence>VVESPRPVHGNVRLLPVQLHSPSCPKRPGLSERQQSPLTALHLLAELGHVVWPYGSEELDVVVTVVFGHLVCGGFVKTYIDLHFSVEAIVQEEVVSHADPMWLHGVSLTMTHILTVIYYCSVNKPGTVYSRQKTGLIPVQQTGPSQPKCTLTSHNVSLFFTL</sequence>
<dbReference type="AlphaFoldDB" id="A0A3B3HGU8"/>
<dbReference type="Ensembl" id="ENSORLT00000043879.1">
    <property type="protein sequence ID" value="ENSORLP00000030953.1"/>
    <property type="gene ID" value="ENSORLG00000026848.1"/>
</dbReference>
<evidence type="ECO:0000313" key="1">
    <source>
        <dbReference type="Ensembl" id="ENSORLP00000030953.1"/>
    </source>
</evidence>